<dbReference type="AlphaFoldDB" id="A0A1Y2F890"/>
<dbReference type="EMBL" id="MCOG01000013">
    <property type="protein sequence ID" value="ORY80111.1"/>
    <property type="molecule type" value="Genomic_DNA"/>
</dbReference>
<evidence type="ECO:0000313" key="1">
    <source>
        <dbReference type="EMBL" id="ORY80111.1"/>
    </source>
</evidence>
<accession>A0A1Y2F890</accession>
<comment type="caution">
    <text evidence="1">The sequence shown here is derived from an EMBL/GenBank/DDBJ whole genome shotgun (WGS) entry which is preliminary data.</text>
</comment>
<dbReference type="Proteomes" id="UP000193920">
    <property type="component" value="Unassembled WGS sequence"/>
</dbReference>
<sequence length="72" mass="8002">MESSTDSDSRNEVYNINNIRNNIVNNSRISDSENNNIITNNVVNSSAGENCVNLINFRNNECVNICNAVPII</sequence>
<keyword evidence="2" id="KW-1185">Reference proteome</keyword>
<proteinExistence type="predicted"/>
<gene>
    <name evidence="1" type="ORF">LY90DRAFT_697953</name>
</gene>
<evidence type="ECO:0000313" key="2">
    <source>
        <dbReference type="Proteomes" id="UP000193920"/>
    </source>
</evidence>
<reference evidence="1 2" key="1">
    <citation type="submission" date="2016-08" db="EMBL/GenBank/DDBJ databases">
        <title>A Parts List for Fungal Cellulosomes Revealed by Comparative Genomics.</title>
        <authorList>
            <consortium name="DOE Joint Genome Institute"/>
            <person name="Haitjema C.H."/>
            <person name="Gilmore S.P."/>
            <person name="Henske J.K."/>
            <person name="Solomon K.V."/>
            <person name="De Groot R."/>
            <person name="Kuo A."/>
            <person name="Mondo S.J."/>
            <person name="Salamov A.A."/>
            <person name="Labutti K."/>
            <person name="Zhao Z."/>
            <person name="Chiniquy J."/>
            <person name="Barry K."/>
            <person name="Brewer H.M."/>
            <person name="Purvine S.O."/>
            <person name="Wright A.T."/>
            <person name="Boxma B."/>
            <person name="Van Alen T."/>
            <person name="Hackstein J.H."/>
            <person name="Baker S.E."/>
            <person name="Grigoriev I.V."/>
            <person name="O'Malley M.A."/>
        </authorList>
    </citation>
    <scope>NUCLEOTIDE SEQUENCE [LARGE SCALE GENOMIC DNA]</scope>
    <source>
        <strain evidence="1 2">G1</strain>
    </source>
</reference>
<organism evidence="1 2">
    <name type="scientific">Neocallimastix californiae</name>
    <dbReference type="NCBI Taxonomy" id="1754190"/>
    <lineage>
        <taxon>Eukaryota</taxon>
        <taxon>Fungi</taxon>
        <taxon>Fungi incertae sedis</taxon>
        <taxon>Chytridiomycota</taxon>
        <taxon>Chytridiomycota incertae sedis</taxon>
        <taxon>Neocallimastigomycetes</taxon>
        <taxon>Neocallimastigales</taxon>
        <taxon>Neocallimastigaceae</taxon>
        <taxon>Neocallimastix</taxon>
    </lineage>
</organism>
<name>A0A1Y2F890_9FUNG</name>
<protein>
    <submittedName>
        <fullName evidence="1">Uncharacterized protein</fullName>
    </submittedName>
</protein>